<dbReference type="GO" id="GO:0005886">
    <property type="term" value="C:plasma membrane"/>
    <property type="evidence" value="ECO:0007669"/>
    <property type="project" value="TreeGrafter"/>
</dbReference>
<sequence length="375" mass="40811">MSRRPTSLVGRLAMAPVLRIPAARRTLVCVLAGACAVLTFFPEHYRAAVSMTPTDPGSLGLSGTLGQLGAGSSVFGSQAALEISLKVARSPYVRAKVVDSLKLDRALGVTPQQANRWIDRKVDVRTLRGGILQVEMDYRDAKFAQTIVRTYAEAVRAQLAEIARGQTSYKRNILETLLSTSSKRFFAAQTAYDNFRLLNGEGDPQGAIQQTALRINALQEQILSKQGEIAALKKFATDDNIQVRRSEAELGVLQQQLAAARSTANTGSTSLGGIVNRSITLEKLQRELDLARNLYQNYKRFLEGTTVEDLASTANVRILEPAYIDPDRQYNIIFAVLGALIVVLGLVIEFYHLRPPLEAVPSLSPAGGDAGASRR</sequence>
<evidence type="ECO:0000313" key="4">
    <source>
        <dbReference type="Proteomes" id="UP000245890"/>
    </source>
</evidence>
<evidence type="ECO:0000256" key="2">
    <source>
        <dbReference type="SAM" id="Phobius"/>
    </source>
</evidence>
<comment type="caution">
    <text evidence="3">The sequence shown here is derived from an EMBL/GenBank/DDBJ whole genome shotgun (WGS) entry which is preliminary data.</text>
</comment>
<dbReference type="PANTHER" id="PTHR32309">
    <property type="entry name" value="TYROSINE-PROTEIN KINASE"/>
    <property type="match status" value="1"/>
</dbReference>
<name>A0A2U0SFL2_9SPHN</name>
<keyword evidence="2" id="KW-0812">Transmembrane</keyword>
<evidence type="ECO:0008006" key="5">
    <source>
        <dbReference type="Google" id="ProtNLM"/>
    </source>
</evidence>
<dbReference type="OrthoDB" id="7551971at2"/>
<evidence type="ECO:0000313" key="3">
    <source>
        <dbReference type="EMBL" id="PVX30153.1"/>
    </source>
</evidence>
<accession>A0A2U0SFL2</accession>
<reference evidence="3 4" key="1">
    <citation type="submission" date="2018-05" db="EMBL/GenBank/DDBJ databases">
        <title>Description of Sphingomonas pokkalii sp nov, isolated from the rhizosphere of saline tolerant pokkali rice and its draft genome analysis.</title>
        <authorList>
            <person name="Menon R."/>
            <person name="Kumari S."/>
            <person name="Rameshkumar N."/>
        </authorList>
    </citation>
    <scope>NUCLEOTIDE SEQUENCE [LARGE SCALE GENOMIC DNA]</scope>
    <source>
        <strain evidence="3 4">L3B27</strain>
    </source>
</reference>
<proteinExistence type="predicted"/>
<dbReference type="EMBL" id="QENQ01000001">
    <property type="protein sequence ID" value="PVX30153.1"/>
    <property type="molecule type" value="Genomic_DNA"/>
</dbReference>
<feature type="transmembrane region" description="Helical" evidence="2">
    <location>
        <begin position="330"/>
        <end position="351"/>
    </location>
</feature>
<dbReference type="GO" id="GO:0004713">
    <property type="term" value="F:protein tyrosine kinase activity"/>
    <property type="evidence" value="ECO:0007669"/>
    <property type="project" value="TreeGrafter"/>
</dbReference>
<keyword evidence="4" id="KW-1185">Reference proteome</keyword>
<keyword evidence="2" id="KW-1133">Transmembrane helix</keyword>
<organism evidence="3 4">
    <name type="scientific">Sphingomonas pokkalii</name>
    <dbReference type="NCBI Taxonomy" id="2175090"/>
    <lineage>
        <taxon>Bacteria</taxon>
        <taxon>Pseudomonadati</taxon>
        <taxon>Pseudomonadota</taxon>
        <taxon>Alphaproteobacteria</taxon>
        <taxon>Sphingomonadales</taxon>
        <taxon>Sphingomonadaceae</taxon>
        <taxon>Sphingomonas</taxon>
    </lineage>
</organism>
<protein>
    <recommendedName>
        <fullName evidence="5">Capsule biosynthesis protein</fullName>
    </recommendedName>
</protein>
<gene>
    <name evidence="3" type="ORF">DD559_13095</name>
</gene>
<dbReference type="Proteomes" id="UP000245890">
    <property type="component" value="Unassembled WGS sequence"/>
</dbReference>
<dbReference type="InterPro" id="IPR050445">
    <property type="entry name" value="Bact_polysacc_biosynth/exp"/>
</dbReference>
<dbReference type="PANTHER" id="PTHR32309:SF13">
    <property type="entry name" value="FERRIC ENTEROBACTIN TRANSPORT PROTEIN FEPE"/>
    <property type="match status" value="1"/>
</dbReference>
<feature type="coiled-coil region" evidence="1">
    <location>
        <begin position="243"/>
        <end position="301"/>
    </location>
</feature>
<keyword evidence="2" id="KW-0472">Membrane</keyword>
<keyword evidence="1" id="KW-0175">Coiled coil</keyword>
<evidence type="ECO:0000256" key="1">
    <source>
        <dbReference type="SAM" id="Coils"/>
    </source>
</evidence>
<dbReference type="AlphaFoldDB" id="A0A2U0SFL2"/>